<accession>A0ABN1G2K4</accession>
<dbReference type="NCBIfam" id="NF002834">
    <property type="entry name" value="PRK03011.1-5"/>
    <property type="match status" value="1"/>
</dbReference>
<keyword evidence="9" id="KW-1185">Reference proteome</keyword>
<evidence type="ECO:0000256" key="4">
    <source>
        <dbReference type="ARBA" id="ARBA00022777"/>
    </source>
</evidence>
<gene>
    <name evidence="6 8" type="primary">buk</name>
    <name evidence="8" type="ORF">GCM10009001_19820</name>
</gene>
<comment type="similarity">
    <text evidence="6 7">Belongs to the acetokinase family.</text>
</comment>
<dbReference type="EMBL" id="BAAADS010000012">
    <property type="protein sequence ID" value="GAA0602844.1"/>
    <property type="molecule type" value="Genomic_DNA"/>
</dbReference>
<dbReference type="Pfam" id="PF00871">
    <property type="entry name" value="Acetate_kinase"/>
    <property type="match status" value="1"/>
</dbReference>
<keyword evidence="1 6" id="KW-0963">Cytoplasm</keyword>
<keyword evidence="3 6" id="KW-0547">Nucleotide-binding</keyword>
<evidence type="ECO:0000256" key="3">
    <source>
        <dbReference type="ARBA" id="ARBA00022741"/>
    </source>
</evidence>
<dbReference type="PRINTS" id="PR00471">
    <property type="entry name" value="ACETATEKNASE"/>
</dbReference>
<dbReference type="EC" id="2.7.2.7" evidence="6"/>
<dbReference type="PANTHER" id="PTHR21060">
    <property type="entry name" value="ACETATE KINASE"/>
    <property type="match status" value="1"/>
</dbReference>
<evidence type="ECO:0000256" key="5">
    <source>
        <dbReference type="ARBA" id="ARBA00022840"/>
    </source>
</evidence>
<dbReference type="CDD" id="cd24011">
    <property type="entry name" value="ASKHA_NBD_BK"/>
    <property type="match status" value="1"/>
</dbReference>
<evidence type="ECO:0000256" key="6">
    <source>
        <dbReference type="HAMAP-Rule" id="MF_00542"/>
    </source>
</evidence>
<dbReference type="InterPro" id="IPR000890">
    <property type="entry name" value="Aliphatic_acid_kin_short-chain"/>
</dbReference>
<comment type="subcellular location">
    <subcellularLocation>
        <location evidence="6">Cytoplasm</location>
    </subcellularLocation>
</comment>
<evidence type="ECO:0000256" key="2">
    <source>
        <dbReference type="ARBA" id="ARBA00022679"/>
    </source>
</evidence>
<keyword evidence="2 6" id="KW-0808">Transferase</keyword>
<evidence type="ECO:0000256" key="1">
    <source>
        <dbReference type="ARBA" id="ARBA00022490"/>
    </source>
</evidence>
<proteinExistence type="inferred from homology"/>
<comment type="catalytic activity">
    <reaction evidence="6">
        <text>butanoate + ATP = butanoyl phosphate + ADP</text>
        <dbReference type="Rhea" id="RHEA:13585"/>
        <dbReference type="ChEBI" id="CHEBI:17968"/>
        <dbReference type="ChEBI" id="CHEBI:30616"/>
        <dbReference type="ChEBI" id="CHEBI:58079"/>
        <dbReference type="ChEBI" id="CHEBI:456216"/>
        <dbReference type="EC" id="2.7.2.7"/>
    </reaction>
</comment>
<sequence length="368" mass="40387">MVLQHFRILVVNPGPDRTKIGVFDDSVCILEESIRHDRSELNSFRRIADQAEFRKSNILEQLDKDGMNISRFDAVCGRGGLLRPIKGGTYRVNEPMLRDLQNSFYGEHVSNLGGIIAYKIAHGLNIPSFIVDPVVVDELDEIAKISGIPELSRKSIFHALNHKAVARKATHDMGKSYADSSLIVAHMSGGITIGAHCYGRVIDVNNGLHGEGPFSTERAGTVPAGSLASLCFSGQYDLDEIMQKLVDKSGLNAYLRTSDLTEIETRITDGDQYAKRIYEAMAYQIAKEIGAMSTVLKGEIDAVILTGALAHGKLLVEMTSNRVNWIADVMTYPGEDDLQALNSGTLRVLMGEELPNSYPDHLQVDKGV</sequence>
<reference evidence="8 9" key="1">
    <citation type="journal article" date="2019" name="Int. J. Syst. Evol. Microbiol.">
        <title>The Global Catalogue of Microorganisms (GCM) 10K type strain sequencing project: providing services to taxonomists for standard genome sequencing and annotation.</title>
        <authorList>
            <consortium name="The Broad Institute Genomics Platform"/>
            <consortium name="The Broad Institute Genome Sequencing Center for Infectious Disease"/>
            <person name="Wu L."/>
            <person name="Ma J."/>
        </authorList>
    </citation>
    <scope>NUCLEOTIDE SEQUENCE [LARGE SCALE GENOMIC DNA]</scope>
    <source>
        <strain evidence="8 9">JCM 15395</strain>
    </source>
</reference>
<dbReference type="InterPro" id="IPR043129">
    <property type="entry name" value="ATPase_NBD"/>
</dbReference>
<dbReference type="PIRSF" id="PIRSF036458">
    <property type="entry name" value="Butyrate_kin"/>
    <property type="match status" value="1"/>
</dbReference>
<dbReference type="NCBIfam" id="TIGR02707">
    <property type="entry name" value="butyr_kinase"/>
    <property type="match status" value="1"/>
</dbReference>
<evidence type="ECO:0000313" key="8">
    <source>
        <dbReference type="EMBL" id="GAA0602844.1"/>
    </source>
</evidence>
<dbReference type="Proteomes" id="UP001500866">
    <property type="component" value="Unassembled WGS sequence"/>
</dbReference>
<dbReference type="GO" id="GO:0016301">
    <property type="term" value="F:kinase activity"/>
    <property type="evidence" value="ECO:0007669"/>
    <property type="project" value="UniProtKB-KW"/>
</dbReference>
<organism evidence="8 9">
    <name type="scientific">Virgibacillus siamensis</name>
    <dbReference type="NCBI Taxonomy" id="480071"/>
    <lineage>
        <taxon>Bacteria</taxon>
        <taxon>Bacillati</taxon>
        <taxon>Bacillota</taxon>
        <taxon>Bacilli</taxon>
        <taxon>Bacillales</taxon>
        <taxon>Bacillaceae</taxon>
        <taxon>Virgibacillus</taxon>
    </lineage>
</organism>
<dbReference type="PANTHER" id="PTHR21060:SF3">
    <property type="entry name" value="BUTYRATE KINASE 2-RELATED"/>
    <property type="match status" value="1"/>
</dbReference>
<protein>
    <recommendedName>
        <fullName evidence="6">Probable butyrate kinase</fullName>
        <shortName evidence="6">BK</shortName>
        <ecNumber evidence="6">2.7.2.7</ecNumber>
    </recommendedName>
    <alternativeName>
        <fullName evidence="6">Branched-chain carboxylic acid kinase</fullName>
    </alternativeName>
</protein>
<keyword evidence="4 6" id="KW-0418">Kinase</keyword>
<name>A0ABN1G2K4_9BACI</name>
<dbReference type="HAMAP" id="MF_00542">
    <property type="entry name" value="Butyrate_kinase"/>
    <property type="match status" value="1"/>
</dbReference>
<evidence type="ECO:0000313" key="9">
    <source>
        <dbReference type="Proteomes" id="UP001500866"/>
    </source>
</evidence>
<dbReference type="SUPFAM" id="SSF53067">
    <property type="entry name" value="Actin-like ATPase domain"/>
    <property type="match status" value="2"/>
</dbReference>
<dbReference type="RefSeq" id="WP_343812544.1">
    <property type="nucleotide sequence ID" value="NZ_BAAADS010000012.1"/>
</dbReference>
<evidence type="ECO:0000256" key="7">
    <source>
        <dbReference type="RuleBase" id="RU003835"/>
    </source>
</evidence>
<keyword evidence="5 6" id="KW-0067">ATP-binding</keyword>
<dbReference type="Gene3D" id="3.30.420.40">
    <property type="match status" value="2"/>
</dbReference>
<dbReference type="InterPro" id="IPR011245">
    <property type="entry name" value="Butyrate_kin"/>
</dbReference>
<comment type="caution">
    <text evidence="8">The sequence shown here is derived from an EMBL/GenBank/DDBJ whole genome shotgun (WGS) entry which is preliminary data.</text>
</comment>